<organism evidence="1 2">
    <name type="scientific">Paracandidimonas soli</name>
    <dbReference type="NCBI Taxonomy" id="1917182"/>
    <lineage>
        <taxon>Bacteria</taxon>
        <taxon>Pseudomonadati</taxon>
        <taxon>Pseudomonadota</taxon>
        <taxon>Betaproteobacteria</taxon>
        <taxon>Burkholderiales</taxon>
        <taxon>Alcaligenaceae</taxon>
        <taxon>Paracandidimonas</taxon>
    </lineage>
</organism>
<dbReference type="EMBL" id="SMBX01000004">
    <property type="protein sequence ID" value="TCU99207.1"/>
    <property type="molecule type" value="Genomic_DNA"/>
</dbReference>
<protein>
    <submittedName>
        <fullName evidence="1">Uncharacterized protein (DUF4415 family)</fullName>
    </submittedName>
</protein>
<dbReference type="InterPro" id="IPR025528">
    <property type="entry name" value="BrnA_antitoxin"/>
</dbReference>
<dbReference type="AlphaFoldDB" id="A0A4R3V737"/>
<sequence length="93" mass="10814">MKVADKPMIDEDGEVRELTDEELKKFRPAHEVLPAELQEKLGMRRRGPQKDPTKERITIRLSTHVVENFRATGPGWQARIDSALKDWLKTHQL</sequence>
<dbReference type="RefSeq" id="WP_243650846.1">
    <property type="nucleotide sequence ID" value="NZ_JBEBWM010000089.1"/>
</dbReference>
<accession>A0A4R3V737</accession>
<dbReference type="Pfam" id="PF14384">
    <property type="entry name" value="BrnA_antitoxin"/>
    <property type="match status" value="1"/>
</dbReference>
<evidence type="ECO:0000313" key="2">
    <source>
        <dbReference type="Proteomes" id="UP000294692"/>
    </source>
</evidence>
<proteinExistence type="predicted"/>
<evidence type="ECO:0000313" key="1">
    <source>
        <dbReference type="EMBL" id="TCU99207.1"/>
    </source>
</evidence>
<comment type="caution">
    <text evidence="1">The sequence shown here is derived from an EMBL/GenBank/DDBJ whole genome shotgun (WGS) entry which is preliminary data.</text>
</comment>
<gene>
    <name evidence="1" type="ORF">EV686_104308</name>
</gene>
<name>A0A4R3V737_9BURK</name>
<keyword evidence="2" id="KW-1185">Reference proteome</keyword>
<dbReference type="Proteomes" id="UP000294692">
    <property type="component" value="Unassembled WGS sequence"/>
</dbReference>
<reference evidence="1 2" key="1">
    <citation type="submission" date="2019-03" db="EMBL/GenBank/DDBJ databases">
        <title>Genomic Encyclopedia of Type Strains, Phase IV (KMG-IV): sequencing the most valuable type-strain genomes for metagenomic binning, comparative biology and taxonomic classification.</title>
        <authorList>
            <person name="Goeker M."/>
        </authorList>
    </citation>
    <scope>NUCLEOTIDE SEQUENCE [LARGE SCALE GENOMIC DNA]</scope>
    <source>
        <strain evidence="1 2">DSM 100048</strain>
    </source>
</reference>